<dbReference type="InterPro" id="IPR013427">
    <property type="entry name" value="Haem-bd_dom_put"/>
</dbReference>
<name>A0A517LZS6_9BACT</name>
<evidence type="ECO:0000313" key="7">
    <source>
        <dbReference type="Proteomes" id="UP000319557"/>
    </source>
</evidence>
<dbReference type="Proteomes" id="UP000319557">
    <property type="component" value="Chromosome"/>
</dbReference>
<protein>
    <recommendedName>
        <fullName evidence="5">Cytochrome c domain-containing protein</fullName>
    </recommendedName>
</protein>
<dbReference type="GO" id="GO:0009055">
    <property type="term" value="F:electron transfer activity"/>
    <property type="evidence" value="ECO:0007669"/>
    <property type="project" value="InterPro"/>
</dbReference>
<sequence length="371" mass="39709">MFRIPLSIVVCFAIGAIAFGQEGNSLSPRDKLIVETVLRIKDFKIESSAPAKAALLRYLRSQPGTEQYFELIERFGLTDVAGELTEFAIAHADETAGVRAAELLFKLDRQKLLIDAISAEASEHAVAAVALIGRVGGTKTQEILMPLIAASDKSAELRAAAVAGIARRSDGQRALLKIVADGKLPADLNFAAANALLSSDDKTIVAEAAKYLQLPATADSQPLPPISELIQKRGDPVAGAIVFRKSGTCINCHKVKGEGKEVGPDLSEIGSKLSREAMYVAVLNPSAAVSHNFETYSLLTIDGDATTGLLVSETDAAVTLRNAEGIDKTVARDDIELFQKQAKSLMPQDLQRLMTVPQLIDLIEYTLTLTK</sequence>
<dbReference type="Gene3D" id="1.10.760.10">
    <property type="entry name" value="Cytochrome c-like domain"/>
    <property type="match status" value="1"/>
</dbReference>
<dbReference type="OrthoDB" id="247847at2"/>
<evidence type="ECO:0000313" key="6">
    <source>
        <dbReference type="EMBL" id="QDS88127.1"/>
    </source>
</evidence>
<dbReference type="PROSITE" id="PS51007">
    <property type="entry name" value="CYTC"/>
    <property type="match status" value="1"/>
</dbReference>
<dbReference type="AlphaFoldDB" id="A0A517LZS6"/>
<dbReference type="PANTHER" id="PTHR33546:SF1">
    <property type="entry name" value="LARGE, MULTIFUNCTIONAL SECRETED PROTEIN"/>
    <property type="match status" value="1"/>
</dbReference>
<dbReference type="InterPro" id="IPR036909">
    <property type="entry name" value="Cyt_c-like_dom_sf"/>
</dbReference>
<dbReference type="KEGG" id="ruv:EC9_23140"/>
<evidence type="ECO:0000256" key="1">
    <source>
        <dbReference type="ARBA" id="ARBA00022617"/>
    </source>
</evidence>
<proteinExistence type="predicted"/>
<keyword evidence="7" id="KW-1185">Reference proteome</keyword>
<dbReference type="InterPro" id="IPR009056">
    <property type="entry name" value="Cyt_c-like_dom"/>
</dbReference>
<dbReference type="SUPFAM" id="SSF46626">
    <property type="entry name" value="Cytochrome c"/>
    <property type="match status" value="1"/>
</dbReference>
<accession>A0A517LZS6</accession>
<evidence type="ECO:0000256" key="2">
    <source>
        <dbReference type="ARBA" id="ARBA00022723"/>
    </source>
</evidence>
<keyword evidence="2 4" id="KW-0479">Metal-binding</keyword>
<gene>
    <name evidence="6" type="ORF">EC9_23140</name>
</gene>
<dbReference type="InterPro" id="IPR011030">
    <property type="entry name" value="Lipovitellin_superhlx_dom"/>
</dbReference>
<evidence type="ECO:0000259" key="5">
    <source>
        <dbReference type="PROSITE" id="PS51007"/>
    </source>
</evidence>
<evidence type="ECO:0000256" key="4">
    <source>
        <dbReference type="PROSITE-ProRule" id="PRU00433"/>
    </source>
</evidence>
<dbReference type="PANTHER" id="PTHR33546">
    <property type="entry name" value="LARGE, MULTIFUNCTIONAL SECRETED PROTEIN-RELATED"/>
    <property type="match status" value="1"/>
</dbReference>
<dbReference type="NCBIfam" id="TIGR02603">
    <property type="entry name" value="CxxCH_TIGR02603"/>
    <property type="match status" value="1"/>
</dbReference>
<keyword evidence="3 4" id="KW-0408">Iron</keyword>
<dbReference type="EMBL" id="CP036261">
    <property type="protein sequence ID" value="QDS88127.1"/>
    <property type="molecule type" value="Genomic_DNA"/>
</dbReference>
<dbReference type="RefSeq" id="WP_145345086.1">
    <property type="nucleotide sequence ID" value="NZ_CP036261.1"/>
</dbReference>
<reference evidence="6 7" key="1">
    <citation type="submission" date="2019-02" db="EMBL/GenBank/DDBJ databases">
        <title>Deep-cultivation of Planctomycetes and their phenomic and genomic characterization uncovers novel biology.</title>
        <authorList>
            <person name="Wiegand S."/>
            <person name="Jogler M."/>
            <person name="Boedeker C."/>
            <person name="Pinto D."/>
            <person name="Vollmers J."/>
            <person name="Rivas-Marin E."/>
            <person name="Kohn T."/>
            <person name="Peeters S.H."/>
            <person name="Heuer A."/>
            <person name="Rast P."/>
            <person name="Oberbeckmann S."/>
            <person name="Bunk B."/>
            <person name="Jeske O."/>
            <person name="Meyerdierks A."/>
            <person name="Storesund J.E."/>
            <person name="Kallscheuer N."/>
            <person name="Luecker S."/>
            <person name="Lage O.M."/>
            <person name="Pohl T."/>
            <person name="Merkel B.J."/>
            <person name="Hornburger P."/>
            <person name="Mueller R.-W."/>
            <person name="Bruemmer F."/>
            <person name="Labrenz M."/>
            <person name="Spormann A.M."/>
            <person name="Op den Camp H."/>
            <person name="Overmann J."/>
            <person name="Amann R."/>
            <person name="Jetten M.S.M."/>
            <person name="Mascher T."/>
            <person name="Medema M.H."/>
            <person name="Devos D.P."/>
            <person name="Kaster A.-K."/>
            <person name="Ovreas L."/>
            <person name="Rohde M."/>
            <person name="Galperin M.Y."/>
            <person name="Jogler C."/>
        </authorList>
    </citation>
    <scope>NUCLEOTIDE SEQUENCE [LARGE SCALE GENOMIC DNA]</scope>
    <source>
        <strain evidence="6 7">EC9</strain>
    </source>
</reference>
<keyword evidence="1 4" id="KW-0349">Heme</keyword>
<dbReference type="GO" id="GO:0046872">
    <property type="term" value="F:metal ion binding"/>
    <property type="evidence" value="ECO:0007669"/>
    <property type="project" value="UniProtKB-KW"/>
</dbReference>
<dbReference type="Gene3D" id="1.25.10.20">
    <property type="entry name" value="Vitellinogen, superhelical"/>
    <property type="match status" value="1"/>
</dbReference>
<organism evidence="6 7">
    <name type="scientific">Rosistilla ulvae</name>
    <dbReference type="NCBI Taxonomy" id="1930277"/>
    <lineage>
        <taxon>Bacteria</taxon>
        <taxon>Pseudomonadati</taxon>
        <taxon>Planctomycetota</taxon>
        <taxon>Planctomycetia</taxon>
        <taxon>Pirellulales</taxon>
        <taxon>Pirellulaceae</taxon>
        <taxon>Rosistilla</taxon>
    </lineage>
</organism>
<evidence type="ECO:0000256" key="3">
    <source>
        <dbReference type="ARBA" id="ARBA00023004"/>
    </source>
</evidence>
<dbReference type="GO" id="GO:0020037">
    <property type="term" value="F:heme binding"/>
    <property type="evidence" value="ECO:0007669"/>
    <property type="project" value="InterPro"/>
</dbReference>
<feature type="domain" description="Cytochrome c" evidence="5">
    <location>
        <begin position="234"/>
        <end position="370"/>
    </location>
</feature>